<feature type="transmembrane region" description="Helical" evidence="2">
    <location>
        <begin position="6"/>
        <end position="22"/>
    </location>
</feature>
<dbReference type="RefSeq" id="WP_160958467.1">
    <property type="nucleotide sequence ID" value="NZ_WVUD01000002.1"/>
</dbReference>
<dbReference type="AlphaFoldDB" id="A0A7C9NHV0"/>
<dbReference type="Proteomes" id="UP000482487">
    <property type="component" value="Unassembled WGS sequence"/>
</dbReference>
<protein>
    <submittedName>
        <fullName evidence="3">Nucleoside transporter</fullName>
    </submittedName>
</protein>
<accession>A0A7C9NHV0</accession>
<dbReference type="OrthoDB" id="5460088at2"/>
<keyword evidence="2" id="KW-0472">Membrane</keyword>
<evidence type="ECO:0000313" key="3">
    <source>
        <dbReference type="EMBL" id="MYL82056.1"/>
    </source>
</evidence>
<evidence type="ECO:0000256" key="1">
    <source>
        <dbReference type="SAM" id="MobiDB-lite"/>
    </source>
</evidence>
<organism evidence="3 4">
    <name type="scientific">Solidesulfovibrio aerotolerans</name>
    <dbReference type="NCBI Taxonomy" id="295255"/>
    <lineage>
        <taxon>Bacteria</taxon>
        <taxon>Pseudomonadati</taxon>
        <taxon>Thermodesulfobacteriota</taxon>
        <taxon>Desulfovibrionia</taxon>
        <taxon>Desulfovibrionales</taxon>
        <taxon>Desulfovibrionaceae</taxon>
        <taxon>Solidesulfovibrio</taxon>
    </lineage>
</organism>
<gene>
    <name evidence="3" type="ORF">GTA51_02740</name>
</gene>
<evidence type="ECO:0000313" key="4">
    <source>
        <dbReference type="Proteomes" id="UP000482487"/>
    </source>
</evidence>
<comment type="caution">
    <text evidence="3">The sequence shown here is derived from an EMBL/GenBank/DDBJ whole genome shotgun (WGS) entry which is preliminary data.</text>
</comment>
<name>A0A7C9NHV0_9BACT</name>
<dbReference type="EMBL" id="WVUD01000002">
    <property type="protein sequence ID" value="MYL82056.1"/>
    <property type="molecule type" value="Genomic_DNA"/>
</dbReference>
<reference evidence="3 4" key="1">
    <citation type="submission" date="2020-01" db="EMBL/GenBank/DDBJ databases">
        <title>Genome sequence of Desulfovibrio aerotolerans DSM 16695(T).</title>
        <authorList>
            <person name="Karnachuk O."/>
            <person name="Avakyan M."/>
            <person name="Mardanov A."/>
            <person name="Kadnikov V."/>
            <person name="Ravin N."/>
        </authorList>
    </citation>
    <scope>NUCLEOTIDE SEQUENCE [LARGE SCALE GENOMIC DNA]</scope>
    <source>
        <strain evidence="3 4">DSM 16695</strain>
    </source>
</reference>
<evidence type="ECO:0000256" key="2">
    <source>
        <dbReference type="SAM" id="Phobius"/>
    </source>
</evidence>
<keyword evidence="2" id="KW-1133">Transmembrane helix</keyword>
<feature type="region of interest" description="Disordered" evidence="1">
    <location>
        <begin position="28"/>
        <end position="54"/>
    </location>
</feature>
<keyword evidence="2" id="KW-0812">Transmembrane</keyword>
<keyword evidence="4" id="KW-1185">Reference proteome</keyword>
<proteinExistence type="predicted"/>
<sequence length="54" mass="6325">MSNGVFLLVLIALGFVFLIYFNRRAKNYQERHPGEKNPIDTWLTGKDDNKDQKL</sequence>
<feature type="compositionally biased region" description="Basic and acidic residues" evidence="1">
    <location>
        <begin position="45"/>
        <end position="54"/>
    </location>
</feature>
<feature type="compositionally biased region" description="Basic and acidic residues" evidence="1">
    <location>
        <begin position="28"/>
        <end position="38"/>
    </location>
</feature>